<feature type="region of interest" description="Disordered" evidence="1">
    <location>
        <begin position="1"/>
        <end position="29"/>
    </location>
</feature>
<dbReference type="AlphaFoldDB" id="A0A0E9T666"/>
<dbReference type="EMBL" id="GBXM01060389">
    <property type="protein sequence ID" value="JAH48188.1"/>
    <property type="molecule type" value="Transcribed_RNA"/>
</dbReference>
<evidence type="ECO:0000313" key="2">
    <source>
        <dbReference type="EMBL" id="JAH48188.1"/>
    </source>
</evidence>
<reference evidence="2" key="2">
    <citation type="journal article" date="2015" name="Fish Shellfish Immunol.">
        <title>Early steps in the European eel (Anguilla anguilla)-Vibrio vulnificus interaction in the gills: Role of the RtxA13 toxin.</title>
        <authorList>
            <person name="Callol A."/>
            <person name="Pajuelo D."/>
            <person name="Ebbesson L."/>
            <person name="Teles M."/>
            <person name="MacKenzie S."/>
            <person name="Amaro C."/>
        </authorList>
    </citation>
    <scope>NUCLEOTIDE SEQUENCE</scope>
</reference>
<accession>A0A0E9T666</accession>
<name>A0A0E9T666_ANGAN</name>
<proteinExistence type="predicted"/>
<organism evidence="2">
    <name type="scientific">Anguilla anguilla</name>
    <name type="common">European freshwater eel</name>
    <name type="synonym">Muraena anguilla</name>
    <dbReference type="NCBI Taxonomy" id="7936"/>
    <lineage>
        <taxon>Eukaryota</taxon>
        <taxon>Metazoa</taxon>
        <taxon>Chordata</taxon>
        <taxon>Craniata</taxon>
        <taxon>Vertebrata</taxon>
        <taxon>Euteleostomi</taxon>
        <taxon>Actinopterygii</taxon>
        <taxon>Neopterygii</taxon>
        <taxon>Teleostei</taxon>
        <taxon>Anguilliformes</taxon>
        <taxon>Anguillidae</taxon>
        <taxon>Anguilla</taxon>
    </lineage>
</organism>
<evidence type="ECO:0000256" key="1">
    <source>
        <dbReference type="SAM" id="MobiDB-lite"/>
    </source>
</evidence>
<sequence length="29" mass="3395">MNVHDTDSVRTVTDSQKYRATKNKSSFDY</sequence>
<reference evidence="2" key="1">
    <citation type="submission" date="2014-11" db="EMBL/GenBank/DDBJ databases">
        <authorList>
            <person name="Amaro Gonzalez C."/>
        </authorList>
    </citation>
    <scope>NUCLEOTIDE SEQUENCE</scope>
</reference>
<protein>
    <submittedName>
        <fullName evidence="2">Uncharacterized protein</fullName>
    </submittedName>
</protein>